<gene>
    <name evidence="2" type="ORF">SAMN05660652_03875</name>
</gene>
<dbReference type="GO" id="GO:0008237">
    <property type="term" value="F:metallopeptidase activity"/>
    <property type="evidence" value="ECO:0007669"/>
    <property type="project" value="InterPro"/>
</dbReference>
<feature type="chain" id="PRO_5011661081" description="Matrixin" evidence="1">
    <location>
        <begin position="31"/>
        <end position="244"/>
    </location>
</feature>
<dbReference type="RefSeq" id="WP_091940246.1">
    <property type="nucleotide sequence ID" value="NZ_FNCY01000026.1"/>
</dbReference>
<dbReference type="PROSITE" id="PS51257">
    <property type="entry name" value="PROKAR_LIPOPROTEIN"/>
    <property type="match status" value="1"/>
</dbReference>
<protein>
    <recommendedName>
        <fullName evidence="4">Matrixin</fullName>
    </recommendedName>
</protein>
<dbReference type="OrthoDB" id="8903812at2"/>
<organism evidence="2 3">
    <name type="scientific">Propionivibrio dicarboxylicus</name>
    <dbReference type="NCBI Taxonomy" id="83767"/>
    <lineage>
        <taxon>Bacteria</taxon>
        <taxon>Pseudomonadati</taxon>
        <taxon>Pseudomonadota</taxon>
        <taxon>Betaproteobacteria</taxon>
        <taxon>Rhodocyclales</taxon>
        <taxon>Rhodocyclaceae</taxon>
        <taxon>Propionivibrio</taxon>
    </lineage>
</organism>
<proteinExistence type="predicted"/>
<name>A0A1G8MND9_9RHOO</name>
<reference evidence="2 3" key="1">
    <citation type="submission" date="2016-10" db="EMBL/GenBank/DDBJ databases">
        <authorList>
            <person name="de Groot N.N."/>
        </authorList>
    </citation>
    <scope>NUCLEOTIDE SEQUENCE [LARGE SCALE GENOMIC DNA]</scope>
    <source>
        <strain evidence="2 3">DSM 5885</strain>
    </source>
</reference>
<dbReference type="SUPFAM" id="SSF55486">
    <property type="entry name" value="Metalloproteases ('zincins'), catalytic domain"/>
    <property type="match status" value="1"/>
</dbReference>
<sequence>MNHRRNAAGTGITSSACCLAFWLLSSCAQASAQTVRDEEIAECRSGELIVWNDGTDRAIADSALVVSYRHDNAPLWFNRSEVEQSIANAARAWNACGIPISIVPAPPQQDGKTSPGTFRVQWSEAGSRGNFGLTNLSDRTLSLGPSAFTMLHARNPAHDARQTLQMVLSHEMGHFLGLMAHSRRCVDVLSYYQDTKGTKCQTRDGKGIDSVQEYRSILPTACDIQRCRIVNGRQHQTVRQGTAQ</sequence>
<dbReference type="EMBL" id="FNCY01000026">
    <property type="protein sequence ID" value="SDI69325.1"/>
    <property type="molecule type" value="Genomic_DNA"/>
</dbReference>
<feature type="signal peptide" evidence="1">
    <location>
        <begin position="1"/>
        <end position="30"/>
    </location>
</feature>
<accession>A0A1G8MND9</accession>
<evidence type="ECO:0000256" key="1">
    <source>
        <dbReference type="SAM" id="SignalP"/>
    </source>
</evidence>
<dbReference type="Proteomes" id="UP000198607">
    <property type="component" value="Unassembled WGS sequence"/>
</dbReference>
<keyword evidence="3" id="KW-1185">Reference proteome</keyword>
<dbReference type="AlphaFoldDB" id="A0A1G8MND9"/>
<dbReference type="InterPro" id="IPR024079">
    <property type="entry name" value="MetalloPept_cat_dom_sf"/>
</dbReference>
<evidence type="ECO:0008006" key="4">
    <source>
        <dbReference type="Google" id="ProtNLM"/>
    </source>
</evidence>
<keyword evidence="1" id="KW-0732">Signal</keyword>
<evidence type="ECO:0000313" key="2">
    <source>
        <dbReference type="EMBL" id="SDI69325.1"/>
    </source>
</evidence>
<evidence type="ECO:0000313" key="3">
    <source>
        <dbReference type="Proteomes" id="UP000198607"/>
    </source>
</evidence>
<dbReference type="Gene3D" id="3.40.390.10">
    <property type="entry name" value="Collagenase (Catalytic Domain)"/>
    <property type="match status" value="1"/>
</dbReference>